<dbReference type="GO" id="GO:0008168">
    <property type="term" value="F:methyltransferase activity"/>
    <property type="evidence" value="ECO:0007669"/>
    <property type="project" value="UniProtKB-KW"/>
</dbReference>
<dbReference type="RefSeq" id="WP_175172954.1">
    <property type="nucleotide sequence ID" value="NZ_CADIJX010000001.1"/>
</dbReference>
<dbReference type="EMBL" id="CADIJX010000001">
    <property type="protein sequence ID" value="CAB3627920.1"/>
    <property type="molecule type" value="Genomic_DNA"/>
</dbReference>
<dbReference type="InterPro" id="IPR029063">
    <property type="entry name" value="SAM-dependent_MTases_sf"/>
</dbReference>
<evidence type="ECO:0000256" key="1">
    <source>
        <dbReference type="ARBA" id="ARBA00022603"/>
    </source>
</evidence>
<evidence type="ECO:0000259" key="4">
    <source>
        <dbReference type="Pfam" id="PF13649"/>
    </source>
</evidence>
<dbReference type="PANTHER" id="PTHR43464:SF19">
    <property type="entry name" value="UBIQUINONE BIOSYNTHESIS O-METHYLTRANSFERASE, MITOCHONDRIAL"/>
    <property type="match status" value="1"/>
</dbReference>
<dbReference type="Pfam" id="PF13649">
    <property type="entry name" value="Methyltransf_25"/>
    <property type="match status" value="1"/>
</dbReference>
<protein>
    <recommendedName>
        <fullName evidence="4">Methyltransferase domain-containing protein</fullName>
    </recommendedName>
</protein>
<dbReference type="CDD" id="cd02440">
    <property type="entry name" value="AdoMet_MTases"/>
    <property type="match status" value="1"/>
</dbReference>
<dbReference type="AlphaFoldDB" id="A0A6S6YK85"/>
<dbReference type="Proteomes" id="UP000494108">
    <property type="component" value="Unassembled WGS sequence"/>
</dbReference>
<proteinExistence type="predicted"/>
<keyword evidence="3" id="KW-0949">S-adenosyl-L-methionine</keyword>
<keyword evidence="6" id="KW-1185">Reference proteome</keyword>
<evidence type="ECO:0000313" key="5">
    <source>
        <dbReference type="EMBL" id="CAB3627920.1"/>
    </source>
</evidence>
<dbReference type="InterPro" id="IPR041698">
    <property type="entry name" value="Methyltransf_25"/>
</dbReference>
<dbReference type="GO" id="GO:0032259">
    <property type="term" value="P:methylation"/>
    <property type="evidence" value="ECO:0007669"/>
    <property type="project" value="UniProtKB-KW"/>
</dbReference>
<dbReference type="Gene3D" id="3.40.50.150">
    <property type="entry name" value="Vaccinia Virus protein VP39"/>
    <property type="match status" value="1"/>
</dbReference>
<evidence type="ECO:0000313" key="6">
    <source>
        <dbReference type="Proteomes" id="UP000494108"/>
    </source>
</evidence>
<dbReference type="PANTHER" id="PTHR43464">
    <property type="entry name" value="METHYLTRANSFERASE"/>
    <property type="match status" value="1"/>
</dbReference>
<accession>A0A6S6YK85</accession>
<evidence type="ECO:0000256" key="3">
    <source>
        <dbReference type="ARBA" id="ARBA00022691"/>
    </source>
</evidence>
<feature type="domain" description="Methyltransferase" evidence="4">
    <location>
        <begin position="47"/>
        <end position="143"/>
    </location>
</feature>
<keyword evidence="1" id="KW-0489">Methyltransferase</keyword>
<reference evidence="5 6" key="1">
    <citation type="submission" date="2020-04" db="EMBL/GenBank/DDBJ databases">
        <authorList>
            <person name="De Canck E."/>
        </authorList>
    </citation>
    <scope>NUCLEOTIDE SEQUENCE [LARGE SCALE GENOMIC DNA]</scope>
    <source>
        <strain evidence="5 6">LMG 3431</strain>
    </source>
</reference>
<evidence type="ECO:0000256" key="2">
    <source>
        <dbReference type="ARBA" id="ARBA00022679"/>
    </source>
</evidence>
<organism evidence="5 6">
    <name type="scientific">Achromobacter pestifer</name>
    <dbReference type="NCBI Taxonomy" id="1353889"/>
    <lineage>
        <taxon>Bacteria</taxon>
        <taxon>Pseudomonadati</taxon>
        <taxon>Pseudomonadota</taxon>
        <taxon>Betaproteobacteria</taxon>
        <taxon>Burkholderiales</taxon>
        <taxon>Alcaligenaceae</taxon>
        <taxon>Achromobacter</taxon>
    </lineage>
</organism>
<sequence length="209" mass="23627">MDALSRHFERLYLSQDDPWNVRSSWYERRKRALLMGCMNLERYGHALELGCGNGDMTVLLADRCNHVTAVDVSATAVRHCRAHISARRGASVAALTMSLPDEWPDIPRGGFDLTVVSEIAYYLDDHALGLFLARIHDGLQPGGELIACHWRHDFSDRRQQTDALHESMAALPGMTPLVSHQEADFRLDTWRRDPLSGEHGHDRRLHPGP</sequence>
<keyword evidence="2" id="KW-0808">Transferase</keyword>
<dbReference type="SUPFAM" id="SSF53335">
    <property type="entry name" value="S-adenosyl-L-methionine-dependent methyltransferases"/>
    <property type="match status" value="1"/>
</dbReference>
<gene>
    <name evidence="5" type="ORF">LMG3431_00626</name>
</gene>
<name>A0A6S6YK85_9BURK</name>